<comment type="pathway">
    <text evidence="3">Cofactor biosynthesis; adenosylcobalamin biosynthesis.</text>
</comment>
<dbReference type="Pfam" id="PF02571">
    <property type="entry name" value="CbiJ"/>
    <property type="match status" value="1"/>
</dbReference>
<evidence type="ECO:0000256" key="4">
    <source>
        <dbReference type="ARBA" id="ARBA00011977"/>
    </source>
</evidence>
<dbReference type="NCBIfam" id="TIGR00715">
    <property type="entry name" value="precor6x_red"/>
    <property type="match status" value="1"/>
</dbReference>
<dbReference type="GO" id="GO:0016994">
    <property type="term" value="F:precorrin-6A reductase activity"/>
    <property type="evidence" value="ECO:0007669"/>
    <property type="project" value="InterPro"/>
</dbReference>
<evidence type="ECO:0000313" key="12">
    <source>
        <dbReference type="Proteomes" id="UP000469424"/>
    </source>
</evidence>
<dbReference type="PANTHER" id="PTHR43182">
    <property type="entry name" value="COBALT-PRECORRIN-6B C(15)-METHYLTRANSFERASE (DECARBOXYLATING)"/>
    <property type="match status" value="1"/>
</dbReference>
<comment type="catalytic activity">
    <reaction evidence="1">
        <text>guanosine(46) in tRNA + S-adenosyl-L-methionine = N(7)-methylguanosine(46) in tRNA + S-adenosyl-L-homocysteine</text>
        <dbReference type="Rhea" id="RHEA:42708"/>
        <dbReference type="Rhea" id="RHEA-COMP:10188"/>
        <dbReference type="Rhea" id="RHEA-COMP:10189"/>
        <dbReference type="ChEBI" id="CHEBI:57856"/>
        <dbReference type="ChEBI" id="CHEBI:59789"/>
        <dbReference type="ChEBI" id="CHEBI:74269"/>
        <dbReference type="ChEBI" id="CHEBI:74480"/>
        <dbReference type="EC" id="2.1.1.33"/>
    </reaction>
</comment>
<dbReference type="InterPro" id="IPR014777">
    <property type="entry name" value="4pyrrole_Mease_sub1"/>
</dbReference>
<evidence type="ECO:0000259" key="10">
    <source>
        <dbReference type="Pfam" id="PF00590"/>
    </source>
</evidence>
<evidence type="ECO:0000256" key="1">
    <source>
        <dbReference type="ARBA" id="ARBA00000142"/>
    </source>
</evidence>
<dbReference type="RefSeq" id="WP_154553753.1">
    <property type="nucleotide sequence ID" value="NZ_VUNA01000003.1"/>
</dbReference>
<keyword evidence="12" id="KW-1185">Reference proteome</keyword>
<dbReference type="InterPro" id="IPR003358">
    <property type="entry name" value="tRNA_(Gua-N-7)_MeTrfase_Trmb"/>
</dbReference>
<keyword evidence="5" id="KW-0169">Cobalamin biosynthesis</keyword>
<dbReference type="GO" id="GO:0008176">
    <property type="term" value="F:tRNA (guanine(46)-N7)-methyltransferase activity"/>
    <property type="evidence" value="ECO:0007669"/>
    <property type="project" value="UniProtKB-EC"/>
</dbReference>
<dbReference type="SUPFAM" id="SSF53790">
    <property type="entry name" value="Tetrapyrrole methylase"/>
    <property type="match status" value="1"/>
</dbReference>
<dbReference type="InterPro" id="IPR012818">
    <property type="entry name" value="CbiE"/>
</dbReference>
<comment type="function">
    <text evidence="2">Catalyzes the formation of N(7)-methylguanine at position 46 (m7G46) in tRNA.</text>
</comment>
<organism evidence="11 12">
    <name type="scientific">Mogibacterium kristiansenii</name>
    <dbReference type="NCBI Taxonomy" id="2606708"/>
    <lineage>
        <taxon>Bacteria</taxon>
        <taxon>Bacillati</taxon>
        <taxon>Bacillota</taxon>
        <taxon>Clostridia</taxon>
        <taxon>Peptostreptococcales</taxon>
        <taxon>Anaerovoracaceae</taxon>
        <taxon>Mogibacterium</taxon>
    </lineage>
</organism>
<dbReference type="CDD" id="cd11644">
    <property type="entry name" value="Precorrin-6Y-MT"/>
    <property type="match status" value="1"/>
</dbReference>
<dbReference type="Pfam" id="PF02390">
    <property type="entry name" value="Methyltransf_4"/>
    <property type="match status" value="1"/>
</dbReference>
<dbReference type="Gene3D" id="3.40.50.150">
    <property type="entry name" value="Vaccinia Virus protein VP39"/>
    <property type="match status" value="1"/>
</dbReference>
<dbReference type="UniPathway" id="UPA00148"/>
<dbReference type="InterPro" id="IPR029063">
    <property type="entry name" value="SAM-dependent_MTases_sf"/>
</dbReference>
<dbReference type="InterPro" id="IPR014008">
    <property type="entry name" value="Cbl_synth_MTase_CbiT"/>
</dbReference>
<feature type="domain" description="Tetrapyrrole methylase" evidence="10">
    <location>
        <begin position="277"/>
        <end position="470"/>
    </location>
</feature>
<keyword evidence="6" id="KW-0489">Methyltransferase</keyword>
<gene>
    <name evidence="11" type="primary">cobK</name>
    <name evidence="11" type="ORF">FYJ65_02355</name>
</gene>
<evidence type="ECO:0000256" key="9">
    <source>
        <dbReference type="ARBA" id="ARBA00022694"/>
    </source>
</evidence>
<dbReference type="PROSITE" id="PS51014">
    <property type="entry name" value="COBK_CBIJ"/>
    <property type="match status" value="1"/>
</dbReference>
<evidence type="ECO:0000256" key="2">
    <source>
        <dbReference type="ARBA" id="ARBA00003015"/>
    </source>
</evidence>
<protein>
    <recommendedName>
        <fullName evidence="4">tRNA (guanine(46)-N(7))-methyltransferase</fullName>
        <ecNumber evidence="4">2.1.1.33</ecNumber>
    </recommendedName>
</protein>
<evidence type="ECO:0000256" key="3">
    <source>
        <dbReference type="ARBA" id="ARBA00004953"/>
    </source>
</evidence>
<dbReference type="EMBL" id="VUNA01000003">
    <property type="protein sequence ID" value="MST70190.1"/>
    <property type="molecule type" value="Genomic_DNA"/>
</dbReference>
<dbReference type="SUPFAM" id="SSF53335">
    <property type="entry name" value="S-adenosyl-L-methionine-dependent methyltransferases"/>
    <property type="match status" value="1"/>
</dbReference>
<evidence type="ECO:0000256" key="5">
    <source>
        <dbReference type="ARBA" id="ARBA00022573"/>
    </source>
</evidence>
<dbReference type="Gene3D" id="3.40.1010.10">
    <property type="entry name" value="Cobalt-precorrin-4 Transmethylase, Domain 1"/>
    <property type="match status" value="1"/>
</dbReference>
<keyword evidence="7" id="KW-0808">Transferase</keyword>
<keyword evidence="9" id="KW-0819">tRNA processing</keyword>
<accession>A0A6N7X3V9</accession>
<evidence type="ECO:0000256" key="7">
    <source>
        <dbReference type="ARBA" id="ARBA00022679"/>
    </source>
</evidence>
<dbReference type="InterPro" id="IPR050714">
    <property type="entry name" value="Cobalamin_biosynth_MTase"/>
</dbReference>
<dbReference type="Pfam" id="PF00590">
    <property type="entry name" value="TP_methylase"/>
    <property type="match status" value="1"/>
</dbReference>
<dbReference type="InterPro" id="IPR035996">
    <property type="entry name" value="4pyrrol_Methylase_sf"/>
</dbReference>
<dbReference type="PANTHER" id="PTHR43182:SF1">
    <property type="entry name" value="COBALT-PRECORRIN-7 C(5)-METHYLTRANSFERASE"/>
    <property type="match status" value="1"/>
</dbReference>
<evidence type="ECO:0000313" key="11">
    <source>
        <dbReference type="EMBL" id="MST70190.1"/>
    </source>
</evidence>
<dbReference type="NCBIfam" id="TIGR02469">
    <property type="entry name" value="CbiT"/>
    <property type="match status" value="1"/>
</dbReference>
<dbReference type="NCBIfam" id="TIGR02467">
    <property type="entry name" value="CbiE"/>
    <property type="match status" value="1"/>
</dbReference>
<name>A0A6N7X3V9_9FIRM</name>
<dbReference type="GO" id="GO:0008276">
    <property type="term" value="F:protein methyltransferase activity"/>
    <property type="evidence" value="ECO:0007669"/>
    <property type="project" value="InterPro"/>
</dbReference>
<keyword evidence="8" id="KW-0949">S-adenosyl-L-methionine</keyword>
<dbReference type="EC" id="2.1.1.33" evidence="4"/>
<sequence length="690" mass="76191">MKRVLIYGGTTEGRRLAEKLAEAGIPSLVLVATEYGEQMMAPGEKSGRIQVLQGRLTAAEMTALYEREQPAVIVDATHPYAEAVKKNIRKSREGFRQIPYYRVCRNPEVPEEREDARYFDSTADCVRALRSAAGNILLTIGSKTLSEFCRYPDLRERLYVRVLPSVESLEICGEQGIRGDRIIAMQGPFSEEMNRQMLQETHSEILVMKESGRTGGEAARIQAAEKAGATCFIIRRPRAAEEGLSLERVFSEIRERFPWEDIARAAGGEGFSKTRLKVVLVGIGMNGERHLTPEARRALDRAQVLFGAPRMLESFAGNYKKYPFYTRDRILPVLSELQETSREETVCAGILFSGDTGFYSGCRNLVPALKKLDGAEVQVLPGISSVSALAAAVGICWQDGKILSTHGISEEDWIPEFLDAAAHREKTFLITSGAKDVQRMGQLLAERHRGNCICHIGCNLGTAQEQILRLPPEACKNFEEPGLCTVLVENPDPQPRRLTPGMGDDVFVREKVPMTKEEVRALSICKLHLTAPAVVYDIGSGSGSVSVELAGSDPSVKVYSIEAKEDAYNLTCRNIEKFGFSNVTAVRGAAPECLESLPDPTHVFIGGSGGHLEEILVHLMNRKRTIRVVLNTVTLETLAEASRLMEKYELEGEICQVQVSRSRKAGAYHLMQGQNPVNIISFDLLSGDKN</sequence>
<reference evidence="11 12" key="1">
    <citation type="submission" date="2019-08" db="EMBL/GenBank/DDBJ databases">
        <title>In-depth cultivation of the pig gut microbiome towards novel bacterial diversity and tailored functional studies.</title>
        <authorList>
            <person name="Wylensek D."/>
            <person name="Hitch T.C.A."/>
            <person name="Clavel T."/>
        </authorList>
    </citation>
    <scope>NUCLEOTIDE SEQUENCE [LARGE SCALE GENOMIC DNA]</scope>
    <source>
        <strain evidence="11 12">WCA-MUC-591-APC-4B</strain>
    </source>
</reference>
<proteinExistence type="predicted"/>
<evidence type="ECO:0000256" key="6">
    <source>
        <dbReference type="ARBA" id="ARBA00022603"/>
    </source>
</evidence>
<dbReference type="GO" id="GO:0009236">
    <property type="term" value="P:cobalamin biosynthetic process"/>
    <property type="evidence" value="ECO:0007669"/>
    <property type="project" value="UniProtKB-UniPathway"/>
</dbReference>
<dbReference type="AlphaFoldDB" id="A0A6N7X3V9"/>
<evidence type="ECO:0000256" key="8">
    <source>
        <dbReference type="ARBA" id="ARBA00022691"/>
    </source>
</evidence>
<dbReference type="Proteomes" id="UP000469424">
    <property type="component" value="Unassembled WGS sequence"/>
</dbReference>
<dbReference type="InterPro" id="IPR000878">
    <property type="entry name" value="4pyrrol_Mease"/>
</dbReference>
<dbReference type="InterPro" id="IPR003723">
    <property type="entry name" value="Precorrin-6x_reduct"/>
</dbReference>
<comment type="caution">
    <text evidence="11">The sequence shown here is derived from an EMBL/GenBank/DDBJ whole genome shotgun (WGS) entry which is preliminary data.</text>
</comment>
<keyword evidence="11" id="KW-0560">Oxidoreductase</keyword>